<name>C9SY33_VERA1</name>
<dbReference type="EMBL" id="DS985229">
    <property type="protein sequence ID" value="EEY23698.1"/>
    <property type="molecule type" value="Genomic_DNA"/>
</dbReference>
<dbReference type="InterPro" id="IPR036396">
    <property type="entry name" value="Cyt_P450_sf"/>
</dbReference>
<sequence>MSSRSNVPGPFWAKMTDLWMARFDLKGKRTAMIHSLHQQYGPAVQIGPNTFCFASPRAVRDIYNHKPRLDRPRGDAMLLEQFGQQNLVSTRCGDLHFLRRKAVAAGYSVPVVGGTAVQEMLRELVARFMSNVETERTAAGSRGVDVWPQLRWLAADIMSRISFGDAGGLDLLGDKEGQRESMSYYLRSSQTEEEVASLGVLMMVWFPRMSKVLEGMFPSWFITMTDTQRWALEATPKALKLDVESSDGEHIPVALQLARHQKANGSSETVPDVKYIAGEALDHWLAGSSTTPDALFWLLYELSRPENALRQQRLQQELRAASITPESPPNVHDLNKLTYLDCVLRETLRRHPPAPVSLTREAPSGGMTIDGHFVPGGAQVSVQSISLHMDPDVFHEPNDWNPERWDIPRASPQFKEMQKSFWPFGSGPRMCIGMHLAWAEMRLLAANVFSTYKTRLGEQYFAEKADGTRALRELDGNTNGDLLPEAPFDPIIFERVE</sequence>
<dbReference type="AlphaFoldDB" id="C9SY33"/>
<evidence type="ECO:0000256" key="3">
    <source>
        <dbReference type="ARBA" id="ARBA00022617"/>
    </source>
</evidence>
<dbReference type="GO" id="GO:0020037">
    <property type="term" value="F:heme binding"/>
    <property type="evidence" value="ECO:0007669"/>
    <property type="project" value="InterPro"/>
</dbReference>
<dbReference type="OrthoDB" id="1470350at2759"/>
<dbReference type="PRINTS" id="PR00465">
    <property type="entry name" value="EP450IV"/>
</dbReference>
<comment type="similarity">
    <text evidence="2 8">Belongs to the cytochrome P450 family.</text>
</comment>
<dbReference type="PRINTS" id="PR00385">
    <property type="entry name" value="P450"/>
</dbReference>
<evidence type="ECO:0000256" key="2">
    <source>
        <dbReference type="ARBA" id="ARBA00010617"/>
    </source>
</evidence>
<evidence type="ECO:0000256" key="5">
    <source>
        <dbReference type="ARBA" id="ARBA00023004"/>
    </source>
</evidence>
<evidence type="ECO:0000313" key="10">
    <source>
        <dbReference type="Proteomes" id="UP000008698"/>
    </source>
</evidence>
<dbReference type="CDD" id="cd11059">
    <property type="entry name" value="CYP_fungal"/>
    <property type="match status" value="1"/>
</dbReference>
<dbReference type="RefSeq" id="XP_003000088.1">
    <property type="nucleotide sequence ID" value="XM_003000042.1"/>
</dbReference>
<dbReference type="InterPro" id="IPR017972">
    <property type="entry name" value="Cyt_P450_CS"/>
</dbReference>
<dbReference type="Proteomes" id="UP000008698">
    <property type="component" value="Unassembled WGS sequence"/>
</dbReference>
<dbReference type="Gene3D" id="1.10.630.10">
    <property type="entry name" value="Cytochrome P450"/>
    <property type="match status" value="1"/>
</dbReference>
<dbReference type="PROSITE" id="PS00086">
    <property type="entry name" value="CYTOCHROME_P450"/>
    <property type="match status" value="1"/>
</dbReference>
<evidence type="ECO:0000256" key="6">
    <source>
        <dbReference type="ARBA" id="ARBA00023033"/>
    </source>
</evidence>
<dbReference type="GO" id="GO:0005506">
    <property type="term" value="F:iron ion binding"/>
    <property type="evidence" value="ECO:0007669"/>
    <property type="project" value="InterPro"/>
</dbReference>
<dbReference type="Pfam" id="PF00067">
    <property type="entry name" value="p450"/>
    <property type="match status" value="1"/>
</dbReference>
<evidence type="ECO:0000256" key="7">
    <source>
        <dbReference type="PIRSR" id="PIRSR602403-1"/>
    </source>
</evidence>
<keyword evidence="10" id="KW-1185">Reference proteome</keyword>
<feature type="binding site" description="axial binding residue" evidence="7">
    <location>
        <position position="431"/>
    </location>
    <ligand>
        <name>heme</name>
        <dbReference type="ChEBI" id="CHEBI:30413"/>
    </ligand>
    <ligandPart>
        <name>Fe</name>
        <dbReference type="ChEBI" id="CHEBI:18248"/>
    </ligandPart>
</feature>
<dbReference type="InterPro" id="IPR050121">
    <property type="entry name" value="Cytochrome_P450_monoxygenase"/>
</dbReference>
<evidence type="ECO:0000256" key="4">
    <source>
        <dbReference type="ARBA" id="ARBA00022723"/>
    </source>
</evidence>
<organism evidence="10">
    <name type="scientific">Verticillium alfalfae (strain VaMs.102 / ATCC MYA-4576 / FGSC 10136)</name>
    <name type="common">Verticillium wilt of alfalfa</name>
    <name type="synonym">Verticillium albo-atrum</name>
    <dbReference type="NCBI Taxonomy" id="526221"/>
    <lineage>
        <taxon>Eukaryota</taxon>
        <taxon>Fungi</taxon>
        <taxon>Dikarya</taxon>
        <taxon>Ascomycota</taxon>
        <taxon>Pezizomycotina</taxon>
        <taxon>Sordariomycetes</taxon>
        <taxon>Hypocreomycetidae</taxon>
        <taxon>Glomerellales</taxon>
        <taxon>Plectosphaerellaceae</taxon>
        <taxon>Verticillium</taxon>
    </lineage>
</organism>
<evidence type="ECO:0000256" key="8">
    <source>
        <dbReference type="RuleBase" id="RU000461"/>
    </source>
</evidence>
<dbReference type="OMA" id="GRVWETI"/>
<keyword evidence="4 7" id="KW-0479">Metal-binding</keyword>
<dbReference type="SUPFAM" id="SSF48264">
    <property type="entry name" value="Cytochrome P450"/>
    <property type="match status" value="1"/>
</dbReference>
<comment type="cofactor">
    <cofactor evidence="1 7">
        <name>heme</name>
        <dbReference type="ChEBI" id="CHEBI:30413"/>
    </cofactor>
</comment>
<keyword evidence="8" id="KW-0560">Oxidoreductase</keyword>
<dbReference type="PANTHER" id="PTHR24305">
    <property type="entry name" value="CYTOCHROME P450"/>
    <property type="match status" value="1"/>
</dbReference>
<keyword evidence="6 8" id="KW-0503">Monooxygenase</keyword>
<evidence type="ECO:0000313" key="9">
    <source>
        <dbReference type="EMBL" id="EEY23698.1"/>
    </source>
</evidence>
<gene>
    <name evidence="9" type="ORF">VDBG_09808</name>
</gene>
<dbReference type="GO" id="GO:0016705">
    <property type="term" value="F:oxidoreductase activity, acting on paired donors, with incorporation or reduction of molecular oxygen"/>
    <property type="evidence" value="ECO:0007669"/>
    <property type="project" value="InterPro"/>
</dbReference>
<evidence type="ECO:0000256" key="1">
    <source>
        <dbReference type="ARBA" id="ARBA00001971"/>
    </source>
</evidence>
<keyword evidence="3 7" id="KW-0349">Heme</keyword>
<dbReference type="PANTHER" id="PTHR24305:SF164">
    <property type="entry name" value="P450, PUTATIVE (EUROFUNG)-RELATED"/>
    <property type="match status" value="1"/>
</dbReference>
<reference evidence="10" key="1">
    <citation type="journal article" date="2011" name="PLoS Pathog.">
        <title>Comparative genomics yields insights into niche adaptation of plant vascular wilt pathogens.</title>
        <authorList>
            <person name="Klosterman S.J."/>
            <person name="Subbarao K.V."/>
            <person name="Kang S."/>
            <person name="Veronese P."/>
            <person name="Gold S.E."/>
            <person name="Thomma B.P.H.J."/>
            <person name="Chen Z."/>
            <person name="Henrissat B."/>
            <person name="Lee Y.-H."/>
            <person name="Park J."/>
            <person name="Garcia-Pedrajas M.D."/>
            <person name="Barbara D.J."/>
            <person name="Anchieta A."/>
            <person name="de Jonge R."/>
            <person name="Santhanam P."/>
            <person name="Maruthachalam K."/>
            <person name="Atallah Z."/>
            <person name="Amyotte S.G."/>
            <person name="Paz Z."/>
            <person name="Inderbitzin P."/>
            <person name="Hayes R.J."/>
            <person name="Heiman D.I."/>
            <person name="Young S."/>
            <person name="Zeng Q."/>
            <person name="Engels R."/>
            <person name="Galagan J."/>
            <person name="Cuomo C.A."/>
            <person name="Dobinson K.F."/>
            <person name="Ma L.-J."/>
        </authorList>
    </citation>
    <scope>NUCLEOTIDE SEQUENCE [LARGE SCALE GENOMIC DNA]</scope>
    <source>
        <strain evidence="10">VaMs.102 / ATCC MYA-4576 / FGSC 10136</strain>
    </source>
</reference>
<dbReference type="InterPro" id="IPR002403">
    <property type="entry name" value="Cyt_P450_E_grp-IV"/>
</dbReference>
<dbReference type="KEGG" id="val:VDBG_09808"/>
<dbReference type="HOGENOM" id="CLU_001570_14_2_1"/>
<dbReference type="eggNOG" id="KOG0156">
    <property type="taxonomic scope" value="Eukaryota"/>
</dbReference>
<dbReference type="InterPro" id="IPR001128">
    <property type="entry name" value="Cyt_P450"/>
</dbReference>
<protein>
    <submittedName>
        <fullName evidence="9">Benzoate 4-monooxygenase cytochrome P450</fullName>
    </submittedName>
</protein>
<dbReference type="GO" id="GO:0004497">
    <property type="term" value="F:monooxygenase activity"/>
    <property type="evidence" value="ECO:0007669"/>
    <property type="project" value="UniProtKB-KW"/>
</dbReference>
<dbReference type="GeneID" id="9528919"/>
<proteinExistence type="inferred from homology"/>
<accession>C9SY33</accession>
<keyword evidence="5 7" id="KW-0408">Iron</keyword>